<dbReference type="InterPro" id="IPR008969">
    <property type="entry name" value="CarboxyPept-like_regulatory"/>
</dbReference>
<dbReference type="Proteomes" id="UP001166093">
    <property type="component" value="Unassembled WGS sequence"/>
</dbReference>
<keyword evidence="4" id="KW-0472">Membrane</keyword>
<keyword evidence="5" id="KW-0732">Signal</keyword>
<organism evidence="7 8">
    <name type="scientific">Polyodon spathula</name>
    <name type="common">North American paddlefish</name>
    <name type="synonym">Squalus spathula</name>
    <dbReference type="NCBI Taxonomy" id="7913"/>
    <lineage>
        <taxon>Eukaryota</taxon>
        <taxon>Metazoa</taxon>
        <taxon>Chordata</taxon>
        <taxon>Craniata</taxon>
        <taxon>Vertebrata</taxon>
        <taxon>Euteleostomi</taxon>
        <taxon>Actinopterygii</taxon>
        <taxon>Chondrostei</taxon>
        <taxon>Acipenseriformes</taxon>
        <taxon>Polyodontidae</taxon>
        <taxon>Polyodon</taxon>
    </lineage>
</organism>
<comment type="caution">
    <text evidence="7">The sequence shown here is derived from an EMBL/GenBank/DDBJ whole genome shotgun (WGS) entry which is preliminary data.</text>
</comment>
<gene>
    <name evidence="7" type="primary">Cpm_1</name>
    <name evidence="7" type="ORF">GTO93_0020038</name>
</gene>
<feature type="transmembrane region" description="Helical" evidence="4">
    <location>
        <begin position="137"/>
        <end position="158"/>
    </location>
</feature>
<accession>A0ABS2YA04</accession>
<feature type="chain" id="PRO_5046070889" evidence="5">
    <location>
        <begin position="27"/>
        <end position="170"/>
    </location>
</feature>
<evidence type="ECO:0000256" key="5">
    <source>
        <dbReference type="SAM" id="SignalP"/>
    </source>
</evidence>
<dbReference type="Gene3D" id="3.40.630.10">
    <property type="entry name" value="Zn peptidases"/>
    <property type="match status" value="1"/>
</dbReference>
<feature type="active site" description="Proton donor/acceptor" evidence="3">
    <location>
        <position position="44"/>
    </location>
</feature>
<keyword evidence="7" id="KW-0121">Carboxypeptidase</keyword>
<keyword evidence="7" id="KW-0378">Hydrolase</keyword>
<feature type="domain" description="Peptidase M14" evidence="6">
    <location>
        <begin position="1"/>
        <end position="74"/>
    </location>
</feature>
<proteinExistence type="inferred from homology"/>
<dbReference type="Pfam" id="PF13620">
    <property type="entry name" value="CarboxypepD_reg"/>
    <property type="match status" value="1"/>
</dbReference>
<evidence type="ECO:0000259" key="6">
    <source>
        <dbReference type="PROSITE" id="PS52035"/>
    </source>
</evidence>
<name>A0ABS2YA04_POLSP</name>
<dbReference type="SUPFAM" id="SSF49464">
    <property type="entry name" value="Carboxypeptidase regulatory domain-like"/>
    <property type="match status" value="1"/>
</dbReference>
<evidence type="ECO:0000256" key="1">
    <source>
        <dbReference type="ARBA" id="ARBA00005988"/>
    </source>
</evidence>
<dbReference type="EMBL" id="JAAWVQ010122833">
    <property type="protein sequence ID" value="MBN3283026.1"/>
    <property type="molecule type" value="Genomic_DNA"/>
</dbReference>
<feature type="non-terminal residue" evidence="7">
    <location>
        <position position="170"/>
    </location>
</feature>
<evidence type="ECO:0000256" key="2">
    <source>
        <dbReference type="ARBA" id="ARBA00023180"/>
    </source>
</evidence>
<evidence type="ECO:0000313" key="7">
    <source>
        <dbReference type="EMBL" id="MBN3283026.1"/>
    </source>
</evidence>
<keyword evidence="2" id="KW-0325">Glycoprotein</keyword>
<dbReference type="InterPro" id="IPR000834">
    <property type="entry name" value="Peptidase_M14"/>
</dbReference>
<sequence length="170" mass="19656">MWCSCHTTTNLIWFESFGVCLRFVSGGMQDYNYVYGQCFEITLELSCCKYPPADQLADFWQENRAALLAYMQQVHLGVKGQVLDVDGNPIPSAVVEVQGRNNICSYKTNKHGEYYRLLLPGTYTFVVRRELQIHTGLVYLNILSLLNLPGWIFFYQFYSYSTSFQNSHNI</sequence>
<dbReference type="PANTHER" id="PTHR11532:SF84">
    <property type="entry name" value="CARBOXYPEPTIDASE M"/>
    <property type="match status" value="1"/>
</dbReference>
<evidence type="ECO:0000256" key="3">
    <source>
        <dbReference type="PROSITE-ProRule" id="PRU01379"/>
    </source>
</evidence>
<reference evidence="7" key="1">
    <citation type="journal article" date="2021" name="Cell">
        <title>Tracing the genetic footprints of vertebrate landing in non-teleost ray-finned fishes.</title>
        <authorList>
            <person name="Bi X."/>
            <person name="Wang K."/>
            <person name="Yang L."/>
            <person name="Pan H."/>
            <person name="Jiang H."/>
            <person name="Wei Q."/>
            <person name="Fang M."/>
            <person name="Yu H."/>
            <person name="Zhu C."/>
            <person name="Cai Y."/>
            <person name="He Y."/>
            <person name="Gan X."/>
            <person name="Zeng H."/>
            <person name="Yu D."/>
            <person name="Zhu Y."/>
            <person name="Jiang H."/>
            <person name="Qiu Q."/>
            <person name="Yang H."/>
            <person name="Zhang Y.E."/>
            <person name="Wang W."/>
            <person name="Zhu M."/>
            <person name="He S."/>
            <person name="Zhang G."/>
        </authorList>
    </citation>
    <scope>NUCLEOTIDE SEQUENCE</scope>
    <source>
        <strain evidence="7">Pddl_001</strain>
    </source>
</reference>
<keyword evidence="8" id="KW-1185">Reference proteome</keyword>
<comment type="similarity">
    <text evidence="1 3">Belongs to the peptidase M14 family.</text>
</comment>
<evidence type="ECO:0000313" key="8">
    <source>
        <dbReference type="Proteomes" id="UP001166093"/>
    </source>
</evidence>
<dbReference type="Gene3D" id="2.60.40.1120">
    <property type="entry name" value="Carboxypeptidase-like, regulatory domain"/>
    <property type="match status" value="1"/>
</dbReference>
<dbReference type="PANTHER" id="PTHR11532">
    <property type="entry name" value="PROTEASE M14 CARBOXYPEPTIDASE"/>
    <property type="match status" value="1"/>
</dbReference>
<feature type="non-terminal residue" evidence="7">
    <location>
        <position position="1"/>
    </location>
</feature>
<keyword evidence="4" id="KW-1133">Transmembrane helix</keyword>
<dbReference type="PROSITE" id="PS52035">
    <property type="entry name" value="PEPTIDASE_M14"/>
    <property type="match status" value="1"/>
</dbReference>
<dbReference type="CDD" id="cd11308">
    <property type="entry name" value="Peptidase_M14NE-CP-C_like"/>
    <property type="match status" value="1"/>
</dbReference>
<dbReference type="InterPro" id="IPR050753">
    <property type="entry name" value="Peptidase_M14_domain"/>
</dbReference>
<evidence type="ECO:0000256" key="4">
    <source>
        <dbReference type="SAM" id="Phobius"/>
    </source>
</evidence>
<protein>
    <submittedName>
        <fullName evidence="7">CBPM Carboxypeptidase</fullName>
    </submittedName>
</protein>
<keyword evidence="7" id="KW-0645">Protease</keyword>
<keyword evidence="4" id="KW-0812">Transmembrane</keyword>
<dbReference type="Pfam" id="PF00246">
    <property type="entry name" value="Peptidase_M14"/>
    <property type="match status" value="1"/>
</dbReference>
<feature type="signal peptide" evidence="5">
    <location>
        <begin position="1"/>
        <end position="26"/>
    </location>
</feature>
<dbReference type="SUPFAM" id="SSF53187">
    <property type="entry name" value="Zn-dependent exopeptidases"/>
    <property type="match status" value="1"/>
</dbReference>
<dbReference type="GO" id="GO:0004180">
    <property type="term" value="F:carboxypeptidase activity"/>
    <property type="evidence" value="ECO:0007669"/>
    <property type="project" value="UniProtKB-KW"/>
</dbReference>